<sequence length="78" mass="8530">MKFATRNVETTSSYSSELEKLADAWVANCKIAFPDVTKQPEYKGLGHIITGGLPENGKYVTIVLARESLQTEAAQQAL</sequence>
<name>A0A0R3UKQ2_MESCO</name>
<protein>
    <recommendedName>
        <fullName evidence="3">SCP domain-containing protein</fullName>
    </recommendedName>
</protein>
<evidence type="ECO:0000313" key="1">
    <source>
        <dbReference type="EMBL" id="VDD82191.1"/>
    </source>
</evidence>
<evidence type="ECO:0000313" key="2">
    <source>
        <dbReference type="Proteomes" id="UP000267029"/>
    </source>
</evidence>
<organism evidence="1 2">
    <name type="scientific">Mesocestoides corti</name>
    <name type="common">Flatworm</name>
    <dbReference type="NCBI Taxonomy" id="53468"/>
    <lineage>
        <taxon>Eukaryota</taxon>
        <taxon>Metazoa</taxon>
        <taxon>Spiralia</taxon>
        <taxon>Lophotrochozoa</taxon>
        <taxon>Platyhelminthes</taxon>
        <taxon>Cestoda</taxon>
        <taxon>Eucestoda</taxon>
        <taxon>Cyclophyllidea</taxon>
        <taxon>Mesocestoididae</taxon>
        <taxon>Mesocestoides</taxon>
    </lineage>
</organism>
<gene>
    <name evidence="1" type="ORF">MCOS_LOCUS8194</name>
</gene>
<proteinExistence type="predicted"/>
<evidence type="ECO:0008006" key="3">
    <source>
        <dbReference type="Google" id="ProtNLM"/>
    </source>
</evidence>
<keyword evidence="2" id="KW-1185">Reference proteome</keyword>
<dbReference type="EMBL" id="UXSR01005469">
    <property type="protein sequence ID" value="VDD82191.1"/>
    <property type="molecule type" value="Genomic_DNA"/>
</dbReference>
<dbReference type="Proteomes" id="UP000267029">
    <property type="component" value="Unassembled WGS sequence"/>
</dbReference>
<accession>A0A0R3UKQ2</accession>
<reference evidence="1 2" key="1">
    <citation type="submission" date="2018-10" db="EMBL/GenBank/DDBJ databases">
        <authorList>
            <consortium name="Pathogen Informatics"/>
        </authorList>
    </citation>
    <scope>NUCLEOTIDE SEQUENCE [LARGE SCALE GENOMIC DNA]</scope>
</reference>
<dbReference type="AlphaFoldDB" id="A0A0R3UKQ2"/>